<reference evidence="3" key="1">
    <citation type="submission" date="2022-12" db="EMBL/GenBank/DDBJ databases">
        <title>Reclassification of two methanogenic archaea species isolated from the Kolyma lowland permafrost.</title>
        <authorList>
            <person name="Trubitsyn V.E."/>
            <person name="Rivkina E.M."/>
            <person name="Shcherbakova V.A."/>
        </authorList>
    </citation>
    <scope>NUCLEOTIDE SEQUENCE</scope>
    <source>
        <strain evidence="2">M2</strain>
        <strain evidence="3">MK4</strain>
    </source>
</reference>
<comment type="caution">
    <text evidence="3">The sequence shown here is derived from an EMBL/GenBank/DDBJ whole genome shotgun (WGS) entry which is preliminary data.</text>
</comment>
<keyword evidence="1" id="KW-1133">Transmembrane helix</keyword>
<evidence type="ECO:0000256" key="1">
    <source>
        <dbReference type="SAM" id="Phobius"/>
    </source>
</evidence>
<dbReference type="Proteomes" id="UP001068021">
    <property type="component" value="Unassembled WGS sequence"/>
</dbReference>
<protein>
    <submittedName>
        <fullName evidence="3">Uncharacterized protein</fullName>
    </submittedName>
</protein>
<keyword evidence="4" id="KW-1185">Reference proteome</keyword>
<keyword evidence="1" id="KW-0812">Transmembrane</keyword>
<dbReference type="AlphaFoldDB" id="A0A9E5A7T4"/>
<name>A0A9E5A7T4_9EURY</name>
<organism evidence="3">
    <name type="scientific">Methanobacterium veterum</name>
    <dbReference type="NCBI Taxonomy" id="408577"/>
    <lineage>
        <taxon>Archaea</taxon>
        <taxon>Methanobacteriati</taxon>
        <taxon>Methanobacteriota</taxon>
        <taxon>Methanomada group</taxon>
        <taxon>Methanobacteria</taxon>
        <taxon>Methanobacteriales</taxon>
        <taxon>Methanobacteriaceae</taxon>
        <taxon>Methanobacterium</taxon>
    </lineage>
</organism>
<feature type="transmembrane region" description="Helical" evidence="1">
    <location>
        <begin position="7"/>
        <end position="24"/>
    </location>
</feature>
<evidence type="ECO:0000313" key="3">
    <source>
        <dbReference type="EMBL" id="MCZ3374126.1"/>
    </source>
</evidence>
<dbReference type="EMBL" id="JAPVES010000030">
    <property type="protein sequence ID" value="MCZ3374126.1"/>
    <property type="molecule type" value="Genomic_DNA"/>
</dbReference>
<dbReference type="EMBL" id="JAPVER010000020">
    <property type="protein sequence ID" value="MCZ3366728.1"/>
    <property type="molecule type" value="Genomic_DNA"/>
</dbReference>
<evidence type="ECO:0000313" key="4">
    <source>
        <dbReference type="Proteomes" id="UP001068021"/>
    </source>
</evidence>
<proteinExistence type="predicted"/>
<dbReference type="RefSeq" id="WP_048080876.1">
    <property type="nucleotide sequence ID" value="NZ_JAPVER010000020.1"/>
</dbReference>
<accession>A0A9E5A7T4</accession>
<dbReference type="Proteomes" id="UP001074446">
    <property type="component" value="Unassembled WGS sequence"/>
</dbReference>
<evidence type="ECO:0000313" key="2">
    <source>
        <dbReference type="EMBL" id="MCZ3366728.1"/>
    </source>
</evidence>
<keyword evidence="1" id="KW-0472">Membrane</keyword>
<gene>
    <name evidence="3" type="ORF">O3H35_15870</name>
    <name evidence="2" type="ORF">O3H54_12630</name>
</gene>
<sequence length="174" mass="19895">MNQKYKILTVILIVAIVLCGYYGYEQYNLSKTQEYLQTSLIHKTAANNYSAQASAYANKNDYANAVTMFQKSSDEISKALESDNSALSYANNLYKDYINNDILMLQTTSKLLDFQIYLNKVKNNDLNQGQEKVNPVDLYPHINQLKEDISVYKNNENKIISANPEKFKFLNSSS</sequence>